<dbReference type="PANTHER" id="PTHR23416:SF54">
    <property type="entry name" value="ACETYLTRANSFERASE, CYSE_LACA_LPXA_NODL FAMILY (AFU_ORTHOLOGUE AFUA_2G08430)-RELATED"/>
    <property type="match status" value="1"/>
</dbReference>
<evidence type="ECO:0000256" key="1">
    <source>
        <dbReference type="ARBA" id="ARBA00007274"/>
    </source>
</evidence>
<dbReference type="SUPFAM" id="SSF51161">
    <property type="entry name" value="Trimeric LpxA-like enzymes"/>
    <property type="match status" value="1"/>
</dbReference>
<dbReference type="CDD" id="cd03357">
    <property type="entry name" value="LbH_MAT_GAT"/>
    <property type="match status" value="1"/>
</dbReference>
<dbReference type="Pfam" id="PF00132">
    <property type="entry name" value="Hexapep"/>
    <property type="match status" value="1"/>
</dbReference>
<dbReference type="OrthoDB" id="25818at2759"/>
<dbReference type="InterPro" id="IPR018357">
    <property type="entry name" value="Hexapep_transf_CS"/>
</dbReference>
<name>W2RV29_CYPE1</name>
<evidence type="ECO:0000256" key="2">
    <source>
        <dbReference type="ARBA" id="ARBA00022679"/>
    </source>
</evidence>
<dbReference type="HOGENOM" id="CLU_051638_3_1_1"/>
<dbReference type="GO" id="GO:0016407">
    <property type="term" value="F:acetyltransferase activity"/>
    <property type="evidence" value="ECO:0007669"/>
    <property type="project" value="InterPro"/>
</dbReference>
<dbReference type="Proteomes" id="UP000030752">
    <property type="component" value="Unassembled WGS sequence"/>
</dbReference>
<dbReference type="PROSITE" id="PS00101">
    <property type="entry name" value="HEXAPEP_TRANSFERASES"/>
    <property type="match status" value="1"/>
</dbReference>
<dbReference type="InterPro" id="IPR051159">
    <property type="entry name" value="Hexapeptide_acetyltransf"/>
</dbReference>
<dbReference type="RefSeq" id="XP_008718344.1">
    <property type="nucleotide sequence ID" value="XM_008720122.1"/>
</dbReference>
<evidence type="ECO:0000259" key="3">
    <source>
        <dbReference type="SMART" id="SM01266"/>
    </source>
</evidence>
<comment type="similarity">
    <text evidence="1">Belongs to the transferase hexapeptide repeat family.</text>
</comment>
<keyword evidence="5" id="KW-1185">Reference proteome</keyword>
<dbReference type="EMBL" id="KB822721">
    <property type="protein sequence ID" value="ETN39559.1"/>
    <property type="molecule type" value="Genomic_DNA"/>
</dbReference>
<organism evidence="4 5">
    <name type="scientific">Cyphellophora europaea (strain CBS 101466)</name>
    <name type="common">Phialophora europaea</name>
    <dbReference type="NCBI Taxonomy" id="1220924"/>
    <lineage>
        <taxon>Eukaryota</taxon>
        <taxon>Fungi</taxon>
        <taxon>Dikarya</taxon>
        <taxon>Ascomycota</taxon>
        <taxon>Pezizomycotina</taxon>
        <taxon>Eurotiomycetes</taxon>
        <taxon>Chaetothyriomycetidae</taxon>
        <taxon>Chaetothyriales</taxon>
        <taxon>Cyphellophoraceae</taxon>
        <taxon>Cyphellophora</taxon>
    </lineage>
</organism>
<evidence type="ECO:0000313" key="4">
    <source>
        <dbReference type="EMBL" id="ETN39559.1"/>
    </source>
</evidence>
<accession>W2RV29</accession>
<keyword evidence="2" id="KW-0808">Transferase</keyword>
<dbReference type="Gene3D" id="2.160.10.10">
    <property type="entry name" value="Hexapeptide repeat proteins"/>
    <property type="match status" value="1"/>
</dbReference>
<dbReference type="GeneID" id="19973124"/>
<evidence type="ECO:0000313" key="5">
    <source>
        <dbReference type="Proteomes" id="UP000030752"/>
    </source>
</evidence>
<dbReference type="eggNOG" id="KOG4750">
    <property type="taxonomic scope" value="Eukaryota"/>
</dbReference>
<dbReference type="InterPro" id="IPR001451">
    <property type="entry name" value="Hexapep"/>
</dbReference>
<dbReference type="GO" id="GO:0008374">
    <property type="term" value="F:O-acyltransferase activity"/>
    <property type="evidence" value="ECO:0007669"/>
    <property type="project" value="TreeGrafter"/>
</dbReference>
<dbReference type="InterPro" id="IPR011004">
    <property type="entry name" value="Trimer_LpxA-like_sf"/>
</dbReference>
<dbReference type="SMART" id="SM01266">
    <property type="entry name" value="Mac"/>
    <property type="match status" value="1"/>
</dbReference>
<gene>
    <name evidence="4" type="ORF">HMPREF1541_05785</name>
</gene>
<dbReference type="InParanoid" id="W2RV29"/>
<dbReference type="PANTHER" id="PTHR23416">
    <property type="entry name" value="SIALIC ACID SYNTHASE-RELATED"/>
    <property type="match status" value="1"/>
</dbReference>
<sequence length="236" mass="25292">MMTLADSLEWQKCQRGELYVSFSPELIQARDRCASACQAFNFSTDSSRRNRVGLWRKITGDERPLPLPTPGQATDDDLFVDDPWVEAPVRADYGVNVMLSPGVFLNHNATFVDSCPIRIGARTLIGPHCSFFSGTHPLDPAVRNGTAGPETGKDIDIGEDCWLGGNVIVLPGVTIGRGSTVGAGSVVTRDVPPFHLVAGNPARILKKITSTLDAAAETQAPTKENLEGAEVAMSKS</sequence>
<feature type="domain" description="Maltose/galactoside acetyltransferase" evidence="3">
    <location>
        <begin position="10"/>
        <end position="64"/>
    </location>
</feature>
<dbReference type="STRING" id="1220924.W2RV29"/>
<dbReference type="AlphaFoldDB" id="W2RV29"/>
<proteinExistence type="inferred from homology"/>
<dbReference type="VEuPathDB" id="FungiDB:HMPREF1541_05785"/>
<reference evidence="4 5" key="1">
    <citation type="submission" date="2013-03" db="EMBL/GenBank/DDBJ databases">
        <title>The Genome Sequence of Phialophora europaea CBS 101466.</title>
        <authorList>
            <consortium name="The Broad Institute Genomics Platform"/>
            <person name="Cuomo C."/>
            <person name="de Hoog S."/>
            <person name="Gorbushina A."/>
            <person name="Walker B."/>
            <person name="Young S.K."/>
            <person name="Zeng Q."/>
            <person name="Gargeya S."/>
            <person name="Fitzgerald M."/>
            <person name="Haas B."/>
            <person name="Abouelleil A."/>
            <person name="Allen A.W."/>
            <person name="Alvarado L."/>
            <person name="Arachchi H.M."/>
            <person name="Berlin A.M."/>
            <person name="Chapman S.B."/>
            <person name="Gainer-Dewar J."/>
            <person name="Goldberg J."/>
            <person name="Griggs A."/>
            <person name="Gujja S."/>
            <person name="Hansen M."/>
            <person name="Howarth C."/>
            <person name="Imamovic A."/>
            <person name="Ireland A."/>
            <person name="Larimer J."/>
            <person name="McCowan C."/>
            <person name="Murphy C."/>
            <person name="Pearson M."/>
            <person name="Poon T.W."/>
            <person name="Priest M."/>
            <person name="Roberts A."/>
            <person name="Saif S."/>
            <person name="Shea T."/>
            <person name="Sisk P."/>
            <person name="Sykes S."/>
            <person name="Wortman J."/>
            <person name="Nusbaum C."/>
            <person name="Birren B."/>
        </authorList>
    </citation>
    <scope>NUCLEOTIDE SEQUENCE [LARGE SCALE GENOMIC DNA]</scope>
    <source>
        <strain evidence="4 5">CBS 101466</strain>
    </source>
</reference>
<dbReference type="Pfam" id="PF12464">
    <property type="entry name" value="Mac"/>
    <property type="match status" value="1"/>
</dbReference>
<dbReference type="InterPro" id="IPR024688">
    <property type="entry name" value="Mac_dom"/>
</dbReference>
<protein>
    <recommendedName>
        <fullName evidence="3">Maltose/galactoside acetyltransferase domain-containing protein</fullName>
    </recommendedName>
</protein>